<organism evidence="1 2">
    <name type="scientific">Eretmocerus hayati</name>
    <dbReference type="NCBI Taxonomy" id="131215"/>
    <lineage>
        <taxon>Eukaryota</taxon>
        <taxon>Metazoa</taxon>
        <taxon>Ecdysozoa</taxon>
        <taxon>Arthropoda</taxon>
        <taxon>Hexapoda</taxon>
        <taxon>Insecta</taxon>
        <taxon>Pterygota</taxon>
        <taxon>Neoptera</taxon>
        <taxon>Endopterygota</taxon>
        <taxon>Hymenoptera</taxon>
        <taxon>Apocrita</taxon>
        <taxon>Proctotrupomorpha</taxon>
        <taxon>Chalcidoidea</taxon>
        <taxon>Aphelinidae</taxon>
        <taxon>Aphelininae</taxon>
        <taxon>Eretmocerus</taxon>
    </lineage>
</organism>
<accession>A0ACC2PHI0</accession>
<gene>
    <name evidence="1" type="ORF">QAD02_018705</name>
</gene>
<sequence length="274" mass="30411">MIRLLIIALASKAILCEESASYAPPSEESPTTLAADEENFYPDRDDLVDTTESRQMRGYNGTQVAIERYPFVVALYDGENNYGCVGTILTSRLILTAHHCVSPRVPVTVKVGSRDILTGGIKYQIQLIIVHPGANVDHNDIAMVQLRTRIRNARRVPLMDPRYSVGAGAKLEAVGWGQNMYGPIRYLEEVDVWTVDRRDCQRYYQPAGNWLCTHTHRSATCNGDSGGPLLYNGYQVGITSHTQAGYPCGSDFPTANAYVPAYMSWINAKIKQYG</sequence>
<keyword evidence="2" id="KW-1185">Reference proteome</keyword>
<reference evidence="1" key="1">
    <citation type="submission" date="2023-04" db="EMBL/GenBank/DDBJ databases">
        <title>A chromosome-level genome assembly of the parasitoid wasp Eretmocerus hayati.</title>
        <authorList>
            <person name="Zhong Y."/>
            <person name="Liu S."/>
            <person name="Liu Y."/>
        </authorList>
    </citation>
    <scope>NUCLEOTIDE SEQUENCE</scope>
    <source>
        <strain evidence="1">ZJU_SS_LIU_2023</strain>
    </source>
</reference>
<proteinExistence type="predicted"/>
<dbReference type="Proteomes" id="UP001239111">
    <property type="component" value="Chromosome 1"/>
</dbReference>
<dbReference type="EMBL" id="CM056741">
    <property type="protein sequence ID" value="KAJ8682913.1"/>
    <property type="molecule type" value="Genomic_DNA"/>
</dbReference>
<comment type="caution">
    <text evidence="1">The sequence shown here is derived from an EMBL/GenBank/DDBJ whole genome shotgun (WGS) entry which is preliminary data.</text>
</comment>
<protein>
    <submittedName>
        <fullName evidence="1">Uncharacterized protein</fullName>
    </submittedName>
</protein>
<evidence type="ECO:0000313" key="2">
    <source>
        <dbReference type="Proteomes" id="UP001239111"/>
    </source>
</evidence>
<name>A0ACC2PHI0_9HYME</name>
<evidence type="ECO:0000313" key="1">
    <source>
        <dbReference type="EMBL" id="KAJ8682913.1"/>
    </source>
</evidence>